<name>L0HDS9_METFS</name>
<dbReference type="eggNOG" id="arCOG06854">
    <property type="taxonomic scope" value="Archaea"/>
</dbReference>
<dbReference type="KEGG" id="mfo:Metfor_1866"/>
<keyword evidence="3" id="KW-0472">Membrane</keyword>
<evidence type="ECO:0008006" key="6">
    <source>
        <dbReference type="Google" id="ProtNLM"/>
    </source>
</evidence>
<keyword evidence="3" id="KW-0812">Transmembrane</keyword>
<evidence type="ECO:0000313" key="5">
    <source>
        <dbReference type="Proteomes" id="UP000010824"/>
    </source>
</evidence>
<organism evidence="4 5">
    <name type="scientific">Methanoregula formicica (strain DSM 22288 / NBRC 105244 / SMSP)</name>
    <dbReference type="NCBI Taxonomy" id="593750"/>
    <lineage>
        <taxon>Archaea</taxon>
        <taxon>Methanobacteriati</taxon>
        <taxon>Methanobacteriota</taxon>
        <taxon>Stenosarchaea group</taxon>
        <taxon>Methanomicrobia</taxon>
        <taxon>Methanomicrobiales</taxon>
        <taxon>Methanoregulaceae</taxon>
        <taxon>Methanoregula</taxon>
    </lineage>
</organism>
<dbReference type="OrthoDB" id="111718at2157"/>
<dbReference type="RefSeq" id="WP_015285850.1">
    <property type="nucleotide sequence ID" value="NC_019943.1"/>
</dbReference>
<keyword evidence="1" id="KW-0175">Coiled coil</keyword>
<feature type="region of interest" description="Disordered" evidence="2">
    <location>
        <begin position="141"/>
        <end position="163"/>
    </location>
</feature>
<dbReference type="Proteomes" id="UP000010824">
    <property type="component" value="Chromosome"/>
</dbReference>
<dbReference type="EMBL" id="CP003167">
    <property type="protein sequence ID" value="AGB02887.1"/>
    <property type="molecule type" value="Genomic_DNA"/>
</dbReference>
<evidence type="ECO:0000256" key="2">
    <source>
        <dbReference type="SAM" id="MobiDB-lite"/>
    </source>
</evidence>
<dbReference type="AlphaFoldDB" id="L0HDS9"/>
<feature type="transmembrane region" description="Helical" evidence="3">
    <location>
        <begin position="367"/>
        <end position="388"/>
    </location>
</feature>
<evidence type="ECO:0000256" key="1">
    <source>
        <dbReference type="SAM" id="Coils"/>
    </source>
</evidence>
<dbReference type="STRING" id="593750.Metfor_1866"/>
<keyword evidence="3" id="KW-1133">Transmembrane helix</keyword>
<sequence precursor="true">MKFSPLVLLLAAAALLVLPVTAGEIAFTAESSDYYIPLGEPAAIPITVTSSFDHDIDGTIQFTTVEQLQNSGTVMYSTKNRVYSDTVSPGTSQIMLDGGTSSVEKSLKVQVTYDYTDSSPVQVILPEIVIHFVSQVPQQSAPQAPVTSTSGPGTGMVPSGSSVQIVQQSVSVQQQAGRDGTIQQALSNGQQAEDTNVLKEQLRREAQKAEQDTAAFERALDRDPLLVSVNETLSADGFTRQSLSSNPSSGTSGSFSMEYRNAAGESVSVSGSMENGNIPSVKEHSKAPVNVTAPLASNATFRAMEQQLQERGYQRNSTALELSLSGAMVNLTFQGPQGKQAFINATTSNGNVTQLSLETEKEGPFDYLPIVAGLVIGAVALVAARVLYRKHRNRPLPARLAVTSKDLYEEPFNHRKAARDLLAQAESAYGKGQPSDACGLAGQALRLFLSCENGVRRELTNAELVALLRTKGRDTRAVEDVLSQCADVEFARGVVDEREFSRIIADIRDVIDRSPLH</sequence>
<dbReference type="InParanoid" id="L0HDS9"/>
<dbReference type="GeneID" id="14308255"/>
<dbReference type="HOGENOM" id="CLU_037924_0_0_2"/>
<gene>
    <name evidence="4" type="ordered locus">Metfor_1866</name>
</gene>
<evidence type="ECO:0000256" key="3">
    <source>
        <dbReference type="SAM" id="Phobius"/>
    </source>
</evidence>
<reference evidence="4 5" key="2">
    <citation type="journal article" date="2014" name="Genome Announc.">
        <title>Complete Genome Sequence of Methanoregula formicica SMSPT, a Mesophilic Hydrogenotrophic Methanogen Isolated from a Methanogenic Upflow Anaerobic Sludge Blanket Reactor.</title>
        <authorList>
            <person name="Yamamoto K."/>
            <person name="Tamaki H."/>
            <person name="Cadillo-Quiroz H."/>
            <person name="Imachi H."/>
            <person name="Kyrpides N."/>
            <person name="Woyke T."/>
            <person name="Goodwin L."/>
            <person name="Zinder S.H."/>
            <person name="Kamagata Y."/>
            <person name="Liu W.T."/>
        </authorList>
    </citation>
    <scope>NUCLEOTIDE SEQUENCE [LARGE SCALE GENOMIC DNA]</scope>
    <source>
        <strain evidence="5">DSM 22288 / NBRC 105244 / SMSP</strain>
    </source>
</reference>
<evidence type="ECO:0000313" key="4">
    <source>
        <dbReference type="EMBL" id="AGB02887.1"/>
    </source>
</evidence>
<keyword evidence="5" id="KW-1185">Reference proteome</keyword>
<accession>L0HDS9</accession>
<protein>
    <recommendedName>
        <fullName evidence="6">DUF4129 domain-containing protein</fullName>
    </recommendedName>
</protein>
<feature type="coiled-coil region" evidence="1">
    <location>
        <begin position="192"/>
        <end position="219"/>
    </location>
</feature>
<reference evidence="5" key="1">
    <citation type="submission" date="2011-12" db="EMBL/GenBank/DDBJ databases">
        <title>Complete sequence of Methanoregula formicicum SMSP.</title>
        <authorList>
            <person name="Lucas S."/>
            <person name="Han J."/>
            <person name="Lapidus A."/>
            <person name="Cheng J.-F."/>
            <person name="Goodwin L."/>
            <person name="Pitluck S."/>
            <person name="Peters L."/>
            <person name="Ovchinnikova G."/>
            <person name="Teshima H."/>
            <person name="Detter J.C."/>
            <person name="Han C."/>
            <person name="Tapia R."/>
            <person name="Land M."/>
            <person name="Hauser L."/>
            <person name="Kyrpides N."/>
            <person name="Ivanova N."/>
            <person name="Pagani I."/>
            <person name="Imachi H."/>
            <person name="Tamaki H."/>
            <person name="Sekiguchi Y."/>
            <person name="Kamagata Y."/>
            <person name="Cadillo-Quiroz H."/>
            <person name="Zinder S."/>
            <person name="Liu W.-T."/>
            <person name="Woyke T."/>
        </authorList>
    </citation>
    <scope>NUCLEOTIDE SEQUENCE [LARGE SCALE GENOMIC DNA]</scope>
    <source>
        <strain evidence="5">DSM 22288 / NBRC 105244 / SMSP</strain>
    </source>
</reference>
<proteinExistence type="predicted"/>